<reference evidence="2" key="1">
    <citation type="submission" date="2019-10" db="EMBL/GenBank/DDBJ databases">
        <authorList>
            <consortium name="DOE Joint Genome Institute"/>
            <person name="Kuo A."/>
            <person name="Miyauchi S."/>
            <person name="Kiss E."/>
            <person name="Drula E."/>
            <person name="Kohler A."/>
            <person name="Sanchez-Garcia M."/>
            <person name="Andreopoulos B."/>
            <person name="Barry K.W."/>
            <person name="Bonito G."/>
            <person name="Buee M."/>
            <person name="Carver A."/>
            <person name="Chen C."/>
            <person name="Cichocki N."/>
            <person name="Clum A."/>
            <person name="Culley D."/>
            <person name="Crous P.W."/>
            <person name="Fauchery L."/>
            <person name="Girlanda M."/>
            <person name="Hayes R."/>
            <person name="Keri Z."/>
            <person name="LaButti K."/>
            <person name="Lipzen A."/>
            <person name="Lombard V."/>
            <person name="Magnuson J."/>
            <person name="Maillard F."/>
            <person name="Morin E."/>
            <person name="Murat C."/>
            <person name="Nolan M."/>
            <person name="Ohm R."/>
            <person name="Pangilinan J."/>
            <person name="Pereira M."/>
            <person name="Perotto S."/>
            <person name="Peter M."/>
            <person name="Riley R."/>
            <person name="Sitrit Y."/>
            <person name="Stielow B."/>
            <person name="Szollosi G."/>
            <person name="Zifcakova L."/>
            <person name="Stursova M."/>
            <person name="Spatafora J.W."/>
            <person name="Tedersoo L."/>
            <person name="Vaario L.-M."/>
            <person name="Yamada A."/>
            <person name="Yan M."/>
            <person name="Wang P."/>
            <person name="Xu J."/>
            <person name="Bruns T."/>
            <person name="Baldrian P."/>
            <person name="Vilgalys R."/>
            <person name="Henrissat B."/>
            <person name="Grigoriev I.V."/>
            <person name="Hibbett D."/>
            <person name="Nagy L.G."/>
            <person name="Martin F.M."/>
        </authorList>
    </citation>
    <scope>NUCLEOTIDE SEQUENCE</scope>
    <source>
        <strain evidence="2">Prilba</strain>
    </source>
</reference>
<dbReference type="Pfam" id="PF13847">
    <property type="entry name" value="Methyltransf_31"/>
    <property type="match status" value="1"/>
</dbReference>
<protein>
    <recommendedName>
        <fullName evidence="1">Methyltransferase domain-containing protein</fullName>
    </recommendedName>
</protein>
<reference evidence="2" key="2">
    <citation type="journal article" date="2020" name="Nat. Commun.">
        <title>Large-scale genome sequencing of mycorrhizal fungi provides insights into the early evolution of symbiotic traits.</title>
        <authorList>
            <person name="Miyauchi S."/>
            <person name="Kiss E."/>
            <person name="Kuo A."/>
            <person name="Drula E."/>
            <person name="Kohler A."/>
            <person name="Sanchez-Garcia M."/>
            <person name="Morin E."/>
            <person name="Andreopoulos B."/>
            <person name="Barry K.W."/>
            <person name="Bonito G."/>
            <person name="Buee M."/>
            <person name="Carver A."/>
            <person name="Chen C."/>
            <person name="Cichocki N."/>
            <person name="Clum A."/>
            <person name="Culley D."/>
            <person name="Crous P.W."/>
            <person name="Fauchery L."/>
            <person name="Girlanda M."/>
            <person name="Hayes R.D."/>
            <person name="Keri Z."/>
            <person name="LaButti K."/>
            <person name="Lipzen A."/>
            <person name="Lombard V."/>
            <person name="Magnuson J."/>
            <person name="Maillard F."/>
            <person name="Murat C."/>
            <person name="Nolan M."/>
            <person name="Ohm R.A."/>
            <person name="Pangilinan J."/>
            <person name="Pereira M.F."/>
            <person name="Perotto S."/>
            <person name="Peter M."/>
            <person name="Pfister S."/>
            <person name="Riley R."/>
            <person name="Sitrit Y."/>
            <person name="Stielow J.B."/>
            <person name="Szollosi G."/>
            <person name="Zifcakova L."/>
            <person name="Stursova M."/>
            <person name="Spatafora J.W."/>
            <person name="Tedersoo L."/>
            <person name="Vaario L.M."/>
            <person name="Yamada A."/>
            <person name="Yan M."/>
            <person name="Wang P."/>
            <person name="Xu J."/>
            <person name="Bruns T."/>
            <person name="Baldrian P."/>
            <person name="Vilgalys R."/>
            <person name="Dunand C."/>
            <person name="Henrissat B."/>
            <person name="Grigoriev I.V."/>
            <person name="Hibbett D."/>
            <person name="Nagy L.G."/>
            <person name="Martin F.M."/>
        </authorList>
    </citation>
    <scope>NUCLEOTIDE SEQUENCE</scope>
    <source>
        <strain evidence="2">Prilba</strain>
    </source>
</reference>
<sequence length="197" mass="21859">MDVGQVSRALAPYVAQLVGVDISPRMVEVYNTRANTQGLEPHEMRAVNSLAELHQEQCFDLAVVRTITYTSLLTYKLTVIVIHACHICSMAYHHFASVEQITRELVTYLKPRGTLAVADIARMPGDTEEAAAPPVIPAQYEHIVAHTRGFAEEEMRALFEGPGGLENFSFELFTSAKREGRDIHFFLATGTKPAQSQ</sequence>
<dbReference type="Proteomes" id="UP000759537">
    <property type="component" value="Unassembled WGS sequence"/>
</dbReference>
<evidence type="ECO:0000313" key="2">
    <source>
        <dbReference type="EMBL" id="KAF8478896.1"/>
    </source>
</evidence>
<dbReference type="InterPro" id="IPR029063">
    <property type="entry name" value="SAM-dependent_MTases_sf"/>
</dbReference>
<gene>
    <name evidence="2" type="ORF">DFH94DRAFT_632204</name>
</gene>
<feature type="domain" description="Methyltransferase" evidence="1">
    <location>
        <begin position="15"/>
        <end position="122"/>
    </location>
</feature>
<dbReference type="EMBL" id="WHVB01000010">
    <property type="protein sequence ID" value="KAF8478896.1"/>
    <property type="molecule type" value="Genomic_DNA"/>
</dbReference>
<proteinExistence type="predicted"/>
<organism evidence="2 3">
    <name type="scientific">Russula ochroleuca</name>
    <dbReference type="NCBI Taxonomy" id="152965"/>
    <lineage>
        <taxon>Eukaryota</taxon>
        <taxon>Fungi</taxon>
        <taxon>Dikarya</taxon>
        <taxon>Basidiomycota</taxon>
        <taxon>Agaricomycotina</taxon>
        <taxon>Agaricomycetes</taxon>
        <taxon>Russulales</taxon>
        <taxon>Russulaceae</taxon>
        <taxon>Russula</taxon>
    </lineage>
</organism>
<dbReference type="AlphaFoldDB" id="A0A9P5T7Y3"/>
<dbReference type="SUPFAM" id="SSF53335">
    <property type="entry name" value="S-adenosyl-L-methionine-dependent methyltransferases"/>
    <property type="match status" value="1"/>
</dbReference>
<dbReference type="Gene3D" id="3.40.50.150">
    <property type="entry name" value="Vaccinia Virus protein VP39"/>
    <property type="match status" value="1"/>
</dbReference>
<evidence type="ECO:0000313" key="3">
    <source>
        <dbReference type="Proteomes" id="UP000759537"/>
    </source>
</evidence>
<keyword evidence="3" id="KW-1185">Reference proteome</keyword>
<comment type="caution">
    <text evidence="2">The sequence shown here is derived from an EMBL/GenBank/DDBJ whole genome shotgun (WGS) entry which is preliminary data.</text>
</comment>
<name>A0A9P5T7Y3_9AGAM</name>
<dbReference type="InterPro" id="IPR025714">
    <property type="entry name" value="Methyltranfer_dom"/>
</dbReference>
<evidence type="ECO:0000259" key="1">
    <source>
        <dbReference type="Pfam" id="PF13847"/>
    </source>
</evidence>
<dbReference type="OrthoDB" id="3647at2759"/>
<accession>A0A9P5T7Y3</accession>